<reference evidence="1 2" key="1">
    <citation type="journal article" date="2010" name="J. Bacteriol.">
        <title>Genome sequences of Pelagibaca bermudensis HTCC2601T and Maritimibacter alkaliphilus HTCC2654T, the type strains of two marine Roseobacter genera.</title>
        <authorList>
            <person name="Thrash J.C."/>
            <person name="Cho J.C."/>
            <person name="Ferriera S."/>
            <person name="Johnson J."/>
            <person name="Vergin K.L."/>
            <person name="Giovannoni S.J."/>
        </authorList>
    </citation>
    <scope>NUCLEOTIDE SEQUENCE [LARGE SCALE GENOMIC DNA]</scope>
    <source>
        <strain evidence="1 2">HTCC2654</strain>
    </source>
</reference>
<protein>
    <submittedName>
        <fullName evidence="1">Uncharacterized protein</fullName>
    </submittedName>
</protein>
<evidence type="ECO:0000313" key="2">
    <source>
        <dbReference type="Proteomes" id="UP000002931"/>
    </source>
</evidence>
<accession>A3VF49</accession>
<proteinExistence type="predicted"/>
<organism evidence="1 2">
    <name type="scientific">Maritimibacter alkaliphilus HTCC2654</name>
    <dbReference type="NCBI Taxonomy" id="314271"/>
    <lineage>
        <taxon>Bacteria</taxon>
        <taxon>Pseudomonadati</taxon>
        <taxon>Pseudomonadota</taxon>
        <taxon>Alphaproteobacteria</taxon>
        <taxon>Rhodobacterales</taxon>
        <taxon>Roseobacteraceae</taxon>
        <taxon>Maritimibacter</taxon>
    </lineage>
</organism>
<dbReference type="EMBL" id="AAMT01000006">
    <property type="protein sequence ID" value="EAQ12964.1"/>
    <property type="molecule type" value="Genomic_DNA"/>
</dbReference>
<gene>
    <name evidence="1" type="ORF">RB2654_10718</name>
</gene>
<comment type="caution">
    <text evidence="1">The sequence shown here is derived from an EMBL/GenBank/DDBJ whole genome shotgun (WGS) entry which is preliminary data.</text>
</comment>
<evidence type="ECO:0000313" key="1">
    <source>
        <dbReference type="EMBL" id="EAQ12964.1"/>
    </source>
</evidence>
<dbReference type="HOGENOM" id="CLU_1545792_0_0_5"/>
<name>A3VF49_9RHOB</name>
<keyword evidence="2" id="KW-1185">Reference proteome</keyword>
<sequence>MGARPPGQGASARDAGRKRMIDHTYLRDFGVHHLRVRDPFSLDEFRALLSGGAPFDDVDMPPLKTIIIDLRGVDLSGLTDAEMRRHAMFKSTVDKSITNVNCAYLVDSVEAQAKVRLALVYSALSDVTSEAKTLVSERPDEVESWVSGLMPETPPGLVGQLEVLKDGPARKQV</sequence>
<dbReference type="Proteomes" id="UP000002931">
    <property type="component" value="Unassembled WGS sequence"/>
</dbReference>
<dbReference type="AlphaFoldDB" id="A3VF49"/>